<evidence type="ECO:0000313" key="2">
    <source>
        <dbReference type="Proteomes" id="UP001276150"/>
    </source>
</evidence>
<comment type="caution">
    <text evidence="1">The sequence shown here is derived from an EMBL/GenBank/DDBJ whole genome shotgun (WGS) entry which is preliminary data.</text>
</comment>
<dbReference type="Proteomes" id="UP001276150">
    <property type="component" value="Unassembled WGS sequence"/>
</dbReference>
<reference evidence="1 2" key="1">
    <citation type="submission" date="2022-11" db="EMBL/GenBank/DDBJ databases">
        <title>Deinococcus ZS9-10, Low Temperature and Draught-tolerating, UV-resistant Bacteria from Continental Antarctica.</title>
        <authorList>
            <person name="Cheng L."/>
        </authorList>
    </citation>
    <scope>NUCLEOTIDE SEQUENCE [LARGE SCALE GENOMIC DNA]</scope>
    <source>
        <strain evidence="1 2">ZS9-10</strain>
    </source>
</reference>
<dbReference type="SUPFAM" id="SSF46785">
    <property type="entry name" value="Winged helix' DNA-binding domain"/>
    <property type="match status" value="1"/>
</dbReference>
<organism evidence="1 2">
    <name type="scientific">Deinococcus arenicola</name>
    <dbReference type="NCBI Taxonomy" id="2994950"/>
    <lineage>
        <taxon>Bacteria</taxon>
        <taxon>Thermotogati</taxon>
        <taxon>Deinococcota</taxon>
        <taxon>Deinococci</taxon>
        <taxon>Deinococcales</taxon>
        <taxon>Deinococcaceae</taxon>
        <taxon>Deinococcus</taxon>
    </lineage>
</organism>
<name>A0ABU4DTB7_9DEIO</name>
<proteinExistence type="predicted"/>
<accession>A0ABU4DTB7</accession>
<dbReference type="InterPro" id="IPR036390">
    <property type="entry name" value="WH_DNA-bd_sf"/>
</dbReference>
<evidence type="ECO:0008006" key="3">
    <source>
        <dbReference type="Google" id="ProtNLM"/>
    </source>
</evidence>
<gene>
    <name evidence="1" type="ORF">ORD21_13875</name>
</gene>
<dbReference type="RefSeq" id="WP_317641028.1">
    <property type="nucleotide sequence ID" value="NZ_JAPMIV010000032.1"/>
</dbReference>
<dbReference type="Gene3D" id="1.10.10.10">
    <property type="entry name" value="Winged helix-like DNA-binding domain superfamily/Winged helix DNA-binding domain"/>
    <property type="match status" value="1"/>
</dbReference>
<dbReference type="EMBL" id="JAPMIV010000032">
    <property type="protein sequence ID" value="MDV6375684.1"/>
    <property type="molecule type" value="Genomic_DNA"/>
</dbReference>
<evidence type="ECO:0000313" key="1">
    <source>
        <dbReference type="EMBL" id="MDV6375684.1"/>
    </source>
</evidence>
<keyword evidence="2" id="KW-1185">Reference proteome</keyword>
<dbReference type="InterPro" id="IPR036388">
    <property type="entry name" value="WH-like_DNA-bd_sf"/>
</dbReference>
<sequence>MKRSTGTSANLNIEMDKGIKASSSLEASKSLEISHQKADKYSQILLRIFNLPAIIQQLKNILGEARIRYLYIFIDDFSELPEQEMKAVVDTVIAPLNNWSNELIKFKIAAYPHRIYLGEIDRTKIDDINLDPYSLYGNSDVTTMEDKSIDFTKRIVEARLKYYIKGDIDIFFDENSEIWKYLYFSTMSNPRNLGYILFYLHEMYLLYDKKISLRAIREAAQRYYEEKIESYFRSSKFLHDSFNERSSIYSLKELLEKIVDKARELKSYSGSTVIKSIKGYPPTSHFHIPIGFDSILSTLELNFFVTKYFEMKDRDGVRVSVFALNYGLCQKYSIEFGRPKGLRIYRLYFIERIFDYTKIINDYVQSNQEIVCGECGSKFELNHLSALKMYSMKCPKCKTGYCTVTNLSKKYSEMLKSIDNELLLPSVDLGILQILHDDKDAKFAADIAEELDCSYQMVGKRSKLLDQKGFISRSDASQGRRTFEITGQARDIYFSVNDQDHLDLTSPENQ</sequence>
<protein>
    <recommendedName>
        <fullName evidence="3">MarR family transcriptional regulator</fullName>
    </recommendedName>
</protein>